<accession>F0VZT6</accession>
<evidence type="ECO:0000256" key="2">
    <source>
        <dbReference type="SAM" id="MobiDB-lite"/>
    </source>
</evidence>
<dbReference type="Gene3D" id="1.10.510.10">
    <property type="entry name" value="Transferase(Phosphotransferase) domain 1"/>
    <property type="match status" value="1"/>
</dbReference>
<organism evidence="4">
    <name type="scientific">Albugo laibachii Nc14</name>
    <dbReference type="NCBI Taxonomy" id="890382"/>
    <lineage>
        <taxon>Eukaryota</taxon>
        <taxon>Sar</taxon>
        <taxon>Stramenopiles</taxon>
        <taxon>Oomycota</taxon>
        <taxon>Peronosporomycetes</taxon>
        <taxon>Albuginales</taxon>
        <taxon>Albuginaceae</taxon>
        <taxon>Albugo</taxon>
    </lineage>
</organism>
<keyword evidence="4" id="KW-0418">Kinase</keyword>
<feature type="compositionally biased region" description="Polar residues" evidence="2">
    <location>
        <begin position="331"/>
        <end position="340"/>
    </location>
</feature>
<feature type="region of interest" description="Disordered" evidence="2">
    <location>
        <begin position="314"/>
        <end position="420"/>
    </location>
</feature>
<feature type="compositionally biased region" description="Basic and acidic residues" evidence="2">
    <location>
        <begin position="363"/>
        <end position="387"/>
    </location>
</feature>
<protein>
    <recommendedName>
        <fullName evidence="1">Casein kinase I</fullName>
    </recommendedName>
</protein>
<dbReference type="AlphaFoldDB" id="F0VZT6"/>
<dbReference type="InterPro" id="IPR011009">
    <property type="entry name" value="Kinase-like_dom_sf"/>
</dbReference>
<dbReference type="GO" id="GO:0004672">
    <property type="term" value="F:protein kinase activity"/>
    <property type="evidence" value="ECO:0007669"/>
    <property type="project" value="InterPro"/>
</dbReference>
<keyword evidence="4" id="KW-0808">Transferase</keyword>
<reference evidence="4" key="2">
    <citation type="submission" date="2011-02" db="EMBL/GenBank/DDBJ databases">
        <authorList>
            <person name="MacLean D."/>
        </authorList>
    </citation>
    <scope>NUCLEOTIDE SEQUENCE</scope>
</reference>
<evidence type="ECO:0000259" key="3">
    <source>
        <dbReference type="PROSITE" id="PS50011"/>
    </source>
</evidence>
<dbReference type="HOGENOM" id="CLU_051766_0_0_1"/>
<evidence type="ECO:0000256" key="1">
    <source>
        <dbReference type="ARBA" id="ARBA00023860"/>
    </source>
</evidence>
<evidence type="ECO:0000313" key="4">
    <source>
        <dbReference type="EMBL" id="CCA14307.1"/>
    </source>
</evidence>
<feature type="compositionally biased region" description="Basic residues" evidence="2">
    <location>
        <begin position="343"/>
        <end position="353"/>
    </location>
</feature>
<name>F0VZT6_9STRA</name>
<dbReference type="GO" id="GO:0005524">
    <property type="term" value="F:ATP binding"/>
    <property type="evidence" value="ECO:0007669"/>
    <property type="project" value="InterPro"/>
</dbReference>
<dbReference type="PROSITE" id="PS50011">
    <property type="entry name" value="PROTEIN_KINASE_DOM"/>
    <property type="match status" value="1"/>
</dbReference>
<proteinExistence type="predicted"/>
<dbReference type="SUPFAM" id="SSF56112">
    <property type="entry name" value="Protein kinase-like (PK-like)"/>
    <property type="match status" value="1"/>
</dbReference>
<reference evidence="4" key="1">
    <citation type="journal article" date="2011" name="PLoS Biol.">
        <title>Gene gain and loss during evolution of obligate parasitism in the white rust pathogen of Arabidopsis thaliana.</title>
        <authorList>
            <person name="Kemen E."/>
            <person name="Gardiner A."/>
            <person name="Schultz-Larsen T."/>
            <person name="Kemen A.C."/>
            <person name="Balmuth A.L."/>
            <person name="Robert-Seilaniantz A."/>
            <person name="Bailey K."/>
            <person name="Holub E."/>
            <person name="Studholme D.J."/>
            <person name="Maclean D."/>
            <person name="Jones J.D."/>
        </authorList>
    </citation>
    <scope>NUCLEOTIDE SEQUENCE</scope>
</reference>
<sequence>MKLLISTNRKVVDLMQHSLHEGIQLKSWILGKMVGSGACSEVYEVREEEKNAYDFVMKISPVDPPISLKKKKRKKTDRERNADALYAEQLLYRTYLNDHPGIPKLPDRACGEDKVGYRFLVMERLGRTLDDALRDDGIISHTTAARIAHELIDVFQYLHTKNILFVDVKPANFMLNRLKESRVYCVDFGISARYVTAAGKHKGYKIGAIVGTPTFLSLSCHEGATPSRRDDIEGLLYVTIYLMRGNLPWQNATSDQEGAQMKKSIPIKELCESLPKEWIELLQQSRSCGFEEKPDYDSYRKTLRKLAGEFKPGDPIVWNKSKGRAEGKSKPITQAISESASPPRKRATRRKVSVKQTKAMQSDAKKSVKEAKKDTSKGTKEKGEHKRTISTKKVVPDVKTASATSKSRTVTKRYSLRSNA</sequence>
<dbReference type="SMART" id="SM00220">
    <property type="entry name" value="S_TKc"/>
    <property type="match status" value="1"/>
</dbReference>
<feature type="domain" description="Protein kinase" evidence="3">
    <location>
        <begin position="28"/>
        <end position="317"/>
    </location>
</feature>
<dbReference type="PANTHER" id="PTHR11909">
    <property type="entry name" value="CASEIN KINASE-RELATED"/>
    <property type="match status" value="1"/>
</dbReference>
<dbReference type="InterPro" id="IPR000719">
    <property type="entry name" value="Prot_kinase_dom"/>
</dbReference>
<gene>
    <name evidence="4" type="primary">AlNc14C3G415</name>
    <name evidence="4" type="ORF">ALNC14_004500</name>
</gene>
<dbReference type="EMBL" id="FR824048">
    <property type="protein sequence ID" value="CCA14307.1"/>
    <property type="molecule type" value="Genomic_DNA"/>
</dbReference>
<dbReference type="Pfam" id="PF00069">
    <property type="entry name" value="Pkinase"/>
    <property type="match status" value="1"/>
</dbReference>
<feature type="compositionally biased region" description="Basic residues" evidence="2">
    <location>
        <begin position="409"/>
        <end position="420"/>
    </location>
</feature>
<dbReference type="InterPro" id="IPR050235">
    <property type="entry name" value="CK1_Ser-Thr_kinase"/>
</dbReference>